<feature type="compositionally biased region" description="Polar residues" evidence="4">
    <location>
        <begin position="363"/>
        <end position="376"/>
    </location>
</feature>
<dbReference type="OMA" id="NLVIWAH"/>
<dbReference type="InterPro" id="IPR042838">
    <property type="entry name" value="KIAA1958"/>
</dbReference>
<feature type="domain" description="ZMYM2-like/QRICH1 C-terminal" evidence="5">
    <location>
        <begin position="515"/>
        <end position="656"/>
    </location>
</feature>
<protein>
    <recommendedName>
        <fullName evidence="5">ZMYM2-like/QRICH1 C-terminal domain-containing protein</fullName>
    </recommendedName>
</protein>
<dbReference type="PANTHER" id="PTHR46963:SF3">
    <property type="entry name" value="DUF3504 DOMAIN-CONTAINING PROTEIN"/>
    <property type="match status" value="1"/>
</dbReference>
<proteinExistence type="predicted"/>
<keyword evidence="3" id="KW-0832">Ubl conjugation</keyword>
<dbReference type="Ensembl" id="ENSJHYT00000008672.1">
    <property type="protein sequence ID" value="ENSJHYP00000007087.1"/>
    <property type="gene ID" value="ENSJHYG00000005688.1"/>
</dbReference>
<dbReference type="InterPro" id="IPR021893">
    <property type="entry name" value="ZMYM2-like_C"/>
</dbReference>
<organism evidence="6 7">
    <name type="scientific">Junco hyemalis</name>
    <name type="common">Dark-eyed junco</name>
    <dbReference type="NCBI Taxonomy" id="40217"/>
    <lineage>
        <taxon>Eukaryota</taxon>
        <taxon>Metazoa</taxon>
        <taxon>Chordata</taxon>
        <taxon>Craniata</taxon>
        <taxon>Vertebrata</taxon>
        <taxon>Euteleostomi</taxon>
        <taxon>Archelosauria</taxon>
        <taxon>Archosauria</taxon>
        <taxon>Dinosauria</taxon>
        <taxon>Saurischia</taxon>
        <taxon>Theropoda</taxon>
        <taxon>Coelurosauria</taxon>
        <taxon>Aves</taxon>
        <taxon>Neognathae</taxon>
        <taxon>Neoaves</taxon>
        <taxon>Telluraves</taxon>
        <taxon>Australaves</taxon>
        <taxon>Passeriformes</taxon>
        <taxon>Passerellidae</taxon>
        <taxon>Junco</taxon>
    </lineage>
</organism>
<keyword evidence="2" id="KW-0597">Phosphoprotein</keyword>
<reference evidence="6" key="1">
    <citation type="submission" date="2025-08" db="UniProtKB">
        <authorList>
            <consortium name="Ensembl"/>
        </authorList>
    </citation>
    <scope>IDENTIFICATION</scope>
</reference>
<accession>A0A8C5IS39</accession>
<dbReference type="AlphaFoldDB" id="A0A8C5IS39"/>
<evidence type="ECO:0000256" key="3">
    <source>
        <dbReference type="ARBA" id="ARBA00022843"/>
    </source>
</evidence>
<keyword evidence="1" id="KW-1017">Isopeptide bond</keyword>
<sequence length="667" mass="74633">MSESSDRGCSSSSSLHTDLSNLVIWAHTHGTICNQIPGLEFMQNTDHVSSDNAVLWMCRAGHAYHWHCGKSHNTGEEVPEALGRRKRLLPSESLARESSFKEKRLRLTPSSFERDQEDSGSTGSCGRSQGVAEQKAGSPYTRNKEPKGSQNSRKHKFSAAEQHFSVSGSRVQTGEQHVKSKTYKDAEIIISDEEQCEADENNKGDRTSQDNVSEPSAEKLQMPHCQKMALHQPTASQKTAFAPTAKPSLARAYILQAHVSSSEDLNRNILRLAPSTAAGPMAETSRARSLPGSAAPKVCPKPLPVPSTEAEAQLESQPSVMFFELQATTAVQQHLQLSPSECGTLGMGSSGDGAENVGEDSDTSGSEQEPCSSAFQSPERHPLAASNGDVLKKQEKKKSNTMGHIKVFEEWLKGHYPSETRKIHRLPPADLDQYLLSFFSCAKKQDGKEFSASSLNTFRYSINRYLQEHHYQYSILRGPEFKASQEAYKLKYRHLFQIKELQWNVVESLTNEDVENLLKKGILSKTSPQGLLHLMFTNLIRGFGASTHYQAHQLCWGQVVLRKTREVEYLEWKDDLSPEGNEGEPNPLLFAKPEDPENCPVSSYKEYARRRPADMLDDNHPLYLSPMSLYSVWDKVWYIRKPLSKAKINNILKVIMQEVRGAVKTRK</sequence>
<dbReference type="PANTHER" id="PTHR46963">
    <property type="entry name" value="SIMILAR TO RIKEN CDNA E130308A19"/>
    <property type="match status" value="1"/>
</dbReference>
<feature type="region of interest" description="Disordered" evidence="4">
    <location>
        <begin position="94"/>
        <end position="221"/>
    </location>
</feature>
<evidence type="ECO:0000256" key="2">
    <source>
        <dbReference type="ARBA" id="ARBA00022553"/>
    </source>
</evidence>
<name>A0A8C5IS39_JUNHY</name>
<feature type="compositionally biased region" description="Acidic residues" evidence="4">
    <location>
        <begin position="190"/>
        <end position="199"/>
    </location>
</feature>
<dbReference type="Proteomes" id="UP000694408">
    <property type="component" value="Unplaced"/>
</dbReference>
<evidence type="ECO:0000259" key="5">
    <source>
        <dbReference type="Pfam" id="PF12012"/>
    </source>
</evidence>
<feature type="compositionally biased region" description="Basic and acidic residues" evidence="4">
    <location>
        <begin position="176"/>
        <end position="187"/>
    </location>
</feature>
<evidence type="ECO:0000256" key="4">
    <source>
        <dbReference type="SAM" id="MobiDB-lite"/>
    </source>
</evidence>
<keyword evidence="7" id="KW-1185">Reference proteome</keyword>
<evidence type="ECO:0000313" key="7">
    <source>
        <dbReference type="Proteomes" id="UP000694408"/>
    </source>
</evidence>
<feature type="compositionally biased region" description="Polar residues" evidence="4">
    <location>
        <begin position="164"/>
        <end position="175"/>
    </location>
</feature>
<evidence type="ECO:0000313" key="6">
    <source>
        <dbReference type="Ensembl" id="ENSJHYP00000007087.1"/>
    </source>
</evidence>
<dbReference type="Pfam" id="PF12012">
    <property type="entry name" value="DUF3504"/>
    <property type="match status" value="1"/>
</dbReference>
<feature type="region of interest" description="Disordered" evidence="4">
    <location>
        <begin position="341"/>
        <end position="398"/>
    </location>
</feature>
<reference evidence="6" key="2">
    <citation type="submission" date="2025-09" db="UniProtKB">
        <authorList>
            <consortium name="Ensembl"/>
        </authorList>
    </citation>
    <scope>IDENTIFICATION</scope>
</reference>
<evidence type="ECO:0000256" key="1">
    <source>
        <dbReference type="ARBA" id="ARBA00022499"/>
    </source>
</evidence>